<sequence length="131" mass="14986">MALRVVRDRERSGFYEVCASTTANILLPSESFAGCQNYPRCKYRNQIEQSVHWSSGSQVQELNRYIYGMRDFPNMDTNLNFRYTGTYPVHNAALQYIHVFSPVLVNEVRAGVNLRGLIASDMNSSNIRAKQ</sequence>
<comment type="caution">
    <text evidence="1">The sequence shown here is derived from an EMBL/GenBank/DDBJ whole genome shotgun (WGS) entry which is preliminary data.</text>
</comment>
<reference evidence="1 2" key="1">
    <citation type="submission" date="2019-02" db="EMBL/GenBank/DDBJ databases">
        <title>Genomic Encyclopedia of Archaeal and Bacterial Type Strains, Phase II (KMG-II): from individual species to whole genera.</title>
        <authorList>
            <person name="Goeker M."/>
        </authorList>
    </citation>
    <scope>NUCLEOTIDE SEQUENCE [LARGE SCALE GENOMIC DNA]</scope>
    <source>
        <strain evidence="1 2">DSM 18101</strain>
    </source>
</reference>
<dbReference type="AlphaFoldDB" id="A0A4V2G4A8"/>
<organism evidence="1 2">
    <name type="scientific">Edaphobacter modestus</name>
    <dbReference type="NCBI Taxonomy" id="388466"/>
    <lineage>
        <taxon>Bacteria</taxon>
        <taxon>Pseudomonadati</taxon>
        <taxon>Acidobacteriota</taxon>
        <taxon>Terriglobia</taxon>
        <taxon>Terriglobales</taxon>
        <taxon>Acidobacteriaceae</taxon>
        <taxon>Edaphobacter</taxon>
    </lineage>
</organism>
<protein>
    <submittedName>
        <fullName evidence="1">Uncharacterized protein</fullName>
    </submittedName>
</protein>
<proteinExistence type="predicted"/>
<evidence type="ECO:0000313" key="1">
    <source>
        <dbReference type="EMBL" id="RZU40216.1"/>
    </source>
</evidence>
<gene>
    <name evidence="1" type="ORF">BDD14_1660</name>
</gene>
<accession>A0A4V2G4A8</accession>
<name>A0A4V2G4A8_9BACT</name>
<dbReference type="Proteomes" id="UP000292958">
    <property type="component" value="Unassembled WGS sequence"/>
</dbReference>
<evidence type="ECO:0000313" key="2">
    <source>
        <dbReference type="Proteomes" id="UP000292958"/>
    </source>
</evidence>
<keyword evidence="2" id="KW-1185">Reference proteome</keyword>
<dbReference type="EMBL" id="SHKW01000001">
    <property type="protein sequence ID" value="RZU40216.1"/>
    <property type="molecule type" value="Genomic_DNA"/>
</dbReference>